<evidence type="ECO:0000313" key="11">
    <source>
        <dbReference type="Proteomes" id="UP000250192"/>
    </source>
</evidence>
<gene>
    <name evidence="10" type="primary">lacZ_1</name>
    <name evidence="10" type="ORF">NCTC9935_00352</name>
</gene>
<evidence type="ECO:0000256" key="3">
    <source>
        <dbReference type="ARBA" id="ARBA00012756"/>
    </source>
</evidence>
<dbReference type="Pfam" id="PF00703">
    <property type="entry name" value="Glyco_hydro_2"/>
    <property type="match status" value="1"/>
</dbReference>
<comment type="similarity">
    <text evidence="2 8">Belongs to the glycosyl hydrolase 2 family.</text>
</comment>
<accession>A0A2X0TY01</accession>
<dbReference type="PROSITE" id="PS00719">
    <property type="entry name" value="GLYCOSYL_HYDROL_F2_1"/>
    <property type="match status" value="1"/>
</dbReference>
<dbReference type="SMART" id="SM01038">
    <property type="entry name" value="Bgal_small_N"/>
    <property type="match status" value="1"/>
</dbReference>
<dbReference type="InterPro" id="IPR006102">
    <property type="entry name" value="Ig-like_GH2"/>
</dbReference>
<dbReference type="Gene3D" id="3.20.20.80">
    <property type="entry name" value="Glycosidases"/>
    <property type="match status" value="1"/>
</dbReference>
<evidence type="ECO:0000313" key="10">
    <source>
        <dbReference type="EMBL" id="SPT54804.1"/>
    </source>
</evidence>
<dbReference type="InterPro" id="IPR032312">
    <property type="entry name" value="LacZ_4"/>
</dbReference>
<dbReference type="SUPFAM" id="SSF74650">
    <property type="entry name" value="Galactose mutarotase-like"/>
    <property type="match status" value="1"/>
</dbReference>
<dbReference type="PROSITE" id="PS00608">
    <property type="entry name" value="GLYCOSYL_HYDROL_F2_2"/>
    <property type="match status" value="1"/>
</dbReference>
<dbReference type="Pfam" id="PF02929">
    <property type="entry name" value="Bgal_small_N"/>
    <property type="match status" value="1"/>
</dbReference>
<evidence type="ECO:0000256" key="1">
    <source>
        <dbReference type="ARBA" id="ARBA00001412"/>
    </source>
</evidence>
<dbReference type="GO" id="GO:0009341">
    <property type="term" value="C:beta-galactosidase complex"/>
    <property type="evidence" value="ECO:0007669"/>
    <property type="project" value="InterPro"/>
</dbReference>
<dbReference type="InterPro" id="IPR006103">
    <property type="entry name" value="Glyco_hydro_2_cat"/>
</dbReference>
<feature type="domain" description="Beta galactosidase small chain/" evidence="9">
    <location>
        <begin position="739"/>
        <end position="1012"/>
    </location>
</feature>
<dbReference type="PANTHER" id="PTHR46323">
    <property type="entry name" value="BETA-GALACTOSIDASE"/>
    <property type="match status" value="1"/>
</dbReference>
<dbReference type="InterPro" id="IPR023230">
    <property type="entry name" value="Glyco_hydro_2_CS"/>
</dbReference>
<dbReference type="PANTHER" id="PTHR46323:SF2">
    <property type="entry name" value="BETA-GALACTOSIDASE"/>
    <property type="match status" value="1"/>
</dbReference>
<evidence type="ECO:0000256" key="7">
    <source>
        <dbReference type="ARBA" id="ARBA00032230"/>
    </source>
</evidence>
<dbReference type="GO" id="GO:0030246">
    <property type="term" value="F:carbohydrate binding"/>
    <property type="evidence" value="ECO:0007669"/>
    <property type="project" value="InterPro"/>
</dbReference>
<evidence type="ECO:0000256" key="8">
    <source>
        <dbReference type="RuleBase" id="RU361154"/>
    </source>
</evidence>
<dbReference type="GO" id="GO:0005990">
    <property type="term" value="P:lactose catabolic process"/>
    <property type="evidence" value="ECO:0007669"/>
    <property type="project" value="TreeGrafter"/>
</dbReference>
<dbReference type="Pfam" id="PF02837">
    <property type="entry name" value="Glyco_hydro_2_N"/>
    <property type="match status" value="1"/>
</dbReference>
<evidence type="ECO:0000256" key="2">
    <source>
        <dbReference type="ARBA" id="ARBA00007401"/>
    </source>
</evidence>
<dbReference type="Pfam" id="PF16353">
    <property type="entry name" value="LacZ_4"/>
    <property type="match status" value="1"/>
</dbReference>
<dbReference type="AlphaFoldDB" id="A0A2X0TY01"/>
<dbReference type="RefSeq" id="WP_111822931.1">
    <property type="nucleotide sequence ID" value="NZ_CBDERX010000072.1"/>
</dbReference>
<dbReference type="InterPro" id="IPR014718">
    <property type="entry name" value="GH-type_carb-bd"/>
</dbReference>
<dbReference type="InterPro" id="IPR050347">
    <property type="entry name" value="Bact_Beta-galactosidase"/>
</dbReference>
<evidence type="ECO:0000259" key="9">
    <source>
        <dbReference type="SMART" id="SM01038"/>
    </source>
</evidence>
<dbReference type="Gene3D" id="2.70.98.10">
    <property type="match status" value="1"/>
</dbReference>
<dbReference type="InterPro" id="IPR013783">
    <property type="entry name" value="Ig-like_fold"/>
</dbReference>
<evidence type="ECO:0000256" key="6">
    <source>
        <dbReference type="ARBA" id="ARBA00023295"/>
    </source>
</evidence>
<protein>
    <recommendedName>
        <fullName evidence="4 8">Beta-galactosidase</fullName>
        <ecNumber evidence="3 8">3.2.1.23</ecNumber>
    </recommendedName>
    <alternativeName>
        <fullName evidence="7 8">Lactase</fullName>
    </alternativeName>
</protein>
<dbReference type="InterPro" id="IPR023232">
    <property type="entry name" value="Glyco_hydro_2_AS"/>
</dbReference>
<dbReference type="Proteomes" id="UP000250192">
    <property type="component" value="Unassembled WGS sequence"/>
</dbReference>
<dbReference type="SUPFAM" id="SSF49785">
    <property type="entry name" value="Galactose-binding domain-like"/>
    <property type="match status" value="1"/>
</dbReference>
<dbReference type="InterPro" id="IPR006101">
    <property type="entry name" value="Glyco_hydro_2"/>
</dbReference>
<comment type="catalytic activity">
    <reaction evidence="1 8">
        <text>Hydrolysis of terminal non-reducing beta-D-galactose residues in beta-D-galactosides.</text>
        <dbReference type="EC" id="3.2.1.23"/>
    </reaction>
</comment>
<dbReference type="PRINTS" id="PR00132">
    <property type="entry name" value="GLHYDRLASE2"/>
</dbReference>
<dbReference type="Gene3D" id="2.60.40.10">
    <property type="entry name" value="Immunoglobulins"/>
    <property type="match status" value="2"/>
</dbReference>
<dbReference type="OrthoDB" id="9762066at2"/>
<dbReference type="GO" id="GO:0004565">
    <property type="term" value="F:beta-galactosidase activity"/>
    <property type="evidence" value="ECO:0007669"/>
    <property type="project" value="UniProtKB-EC"/>
</dbReference>
<dbReference type="InterPro" id="IPR036156">
    <property type="entry name" value="Beta-gal/glucu_dom_sf"/>
</dbReference>
<organism evidence="10 11">
    <name type="scientific">Schaalia odontolytica</name>
    <dbReference type="NCBI Taxonomy" id="1660"/>
    <lineage>
        <taxon>Bacteria</taxon>
        <taxon>Bacillati</taxon>
        <taxon>Actinomycetota</taxon>
        <taxon>Actinomycetes</taxon>
        <taxon>Actinomycetales</taxon>
        <taxon>Actinomycetaceae</taxon>
        <taxon>Schaalia</taxon>
    </lineage>
</organism>
<dbReference type="InterPro" id="IPR011013">
    <property type="entry name" value="Gal_mutarotase_sf_dom"/>
</dbReference>
<name>A0A2X0TY01_9ACTO</name>
<dbReference type="SUPFAM" id="SSF49303">
    <property type="entry name" value="beta-Galactosidase/glucuronidase domain"/>
    <property type="match status" value="2"/>
</dbReference>
<evidence type="ECO:0000256" key="4">
    <source>
        <dbReference type="ARBA" id="ARBA00013303"/>
    </source>
</evidence>
<dbReference type="InterPro" id="IPR004199">
    <property type="entry name" value="B-gal_small/dom_5"/>
</dbReference>
<dbReference type="EC" id="3.2.1.23" evidence="3 8"/>
<keyword evidence="6 8" id="KW-0326">Glycosidase</keyword>
<dbReference type="InterPro" id="IPR017853">
    <property type="entry name" value="GH"/>
</dbReference>
<proteinExistence type="inferred from homology"/>
<sequence length="1014" mass="112781">MFHTPHISTPTSAWLSDPQTFAVNRLPARSSHDSDTHRQSLDGTWEVVLTTASRICLVSPTDCFSTEEACDLPIPSTLEAEGLWPPAYVNIQMPWDGHANPTAPNFPEDCRVAVYRRRFRLDEAVLESLKARGSVRLRFEGFATALYVWVDGTFVGYCEDGYTASEFDVMQALNSDSGTEEHELVVACYEHSSASWLEGQDSWRFHGLFRSVYLIALPVCHIENLRVDADYDAATGMGALDIKADICGIDADVTISAELTDRSATVVWSHRSPTREPVIELSGVLSKICPWTAEDPALYTLSVALLDADGHTHEVVSQRVGFRRFEIVDGVFTLNDQRLIFRGVNRHEFSPYTGRTMAMEDMVTDVRLCKQLNINAIRTSHYPNDTRFLDLCDEYGLYVIDEANLETHGSWCTPGDIPTPETAIPGSKMEWENACVDRVESMVRQDRNHASVLIWSLGNESYGGEVFRSMYRRCHELDEARPVHYEGVTWDREFDDASDIESRMYAHPDAIEEYLRCEPAKPYLSCEYMHSMGNSVGGLQLYTDLERYPEYGGGFIWDFIDQALYHEPTAGSGGEFLAYGGDFGDRPCDWEFSCDGIVFADRTPKPQAQAVKALYAPVTLTPSAQGIRLDILTLTAPLEHLRVRARVLADGEVAWEAEYEAASASGPEGLVEVRWPSELLGETAREIVLEGTLFLAAPTAWCEAGHVVAVGQSIHARPEPPTEEIEGEADFTLGRWNVGVRHGESEALLSRTAGGIVQWQRGEEAMVLFPPRLTTFRPLTDNDRGAGHGFERACWTTAGAYARCVDTRVEPREGCVVVTYDYQLASLDNVIVPVRYELRTDGTIRLTATYPGAQNLPTMPCFGLEWALPSSIDRLRFYGLGPVEAYADRLAGANLGVWELSAAQGLAHYAVPQECGFHPGVRWCDVTDANGHGLRVQARSNLGISLLPYSSAQIENARHWWELPEPSQRTATYLRLLSAQMGVGGDDSWGSPVHDEFQIDASHEQIVDVTLSLL</sequence>
<reference evidence="10 11" key="1">
    <citation type="submission" date="2018-06" db="EMBL/GenBank/DDBJ databases">
        <authorList>
            <consortium name="Pathogen Informatics"/>
            <person name="Doyle S."/>
        </authorList>
    </citation>
    <scope>NUCLEOTIDE SEQUENCE [LARGE SCALE GENOMIC DNA]</scope>
    <source>
        <strain evidence="10 11">NCTC9935</strain>
    </source>
</reference>
<dbReference type="EMBL" id="UAPR01000001">
    <property type="protein sequence ID" value="SPT54804.1"/>
    <property type="molecule type" value="Genomic_DNA"/>
</dbReference>
<dbReference type="Gene3D" id="2.60.120.260">
    <property type="entry name" value="Galactose-binding domain-like"/>
    <property type="match status" value="1"/>
</dbReference>
<dbReference type="SUPFAM" id="SSF51445">
    <property type="entry name" value="(Trans)glycosidases"/>
    <property type="match status" value="1"/>
</dbReference>
<dbReference type="Pfam" id="PF02836">
    <property type="entry name" value="Glyco_hydro_2_C"/>
    <property type="match status" value="1"/>
</dbReference>
<evidence type="ECO:0000256" key="5">
    <source>
        <dbReference type="ARBA" id="ARBA00022801"/>
    </source>
</evidence>
<keyword evidence="5 8" id="KW-0378">Hydrolase</keyword>
<dbReference type="InterPro" id="IPR008979">
    <property type="entry name" value="Galactose-bd-like_sf"/>
</dbReference>
<keyword evidence="11" id="KW-1185">Reference proteome</keyword>
<dbReference type="GeneID" id="93757412"/>
<dbReference type="InterPro" id="IPR006104">
    <property type="entry name" value="Glyco_hydro_2_N"/>
</dbReference>